<accession>A0ABT6CNP1</accession>
<gene>
    <name evidence="3" type="ORF">POM99_20190</name>
</gene>
<evidence type="ECO:0008006" key="5">
    <source>
        <dbReference type="Google" id="ProtNLM"/>
    </source>
</evidence>
<sequence length="315" mass="35152">MKPAQPAPRRTAIRIVLECAIVFAILASVDIGLLKGDAFSSVNPNPLWIPVLLMALAYGTEAGLAATLVASTIWLIACDGRTFPGDRFEQLLAISMPPLLWYLAAIGIGEVTHYRNRRSTTRLRARRRAELKLAKLAAVLRRLDLDNRTLQQRIAADERTVNRALRLAAELQMARPDERQERLRELLRMAIGTDHYTCFLVRGTATFPILEGDRSTIVRPALSSRLMARLREQRGLLLARNKDERDLLAGVGLIALPILSPRSRDIIAVLVIRDIAFERLTDQFLADLSDHSAWLGSHLSSQFAEHEADEESIVA</sequence>
<evidence type="ECO:0000313" key="4">
    <source>
        <dbReference type="Proteomes" id="UP001222770"/>
    </source>
</evidence>
<feature type="transmembrane region" description="Helical" evidence="2">
    <location>
        <begin position="88"/>
        <end position="109"/>
    </location>
</feature>
<keyword evidence="2" id="KW-1133">Transmembrane helix</keyword>
<feature type="coiled-coil region" evidence="1">
    <location>
        <begin position="126"/>
        <end position="160"/>
    </location>
</feature>
<comment type="caution">
    <text evidence="3">The sequence shown here is derived from an EMBL/GenBank/DDBJ whole genome shotgun (WGS) entry which is preliminary data.</text>
</comment>
<dbReference type="EMBL" id="JAROCY010000030">
    <property type="protein sequence ID" value="MDF8335533.1"/>
    <property type="molecule type" value="Genomic_DNA"/>
</dbReference>
<keyword evidence="1" id="KW-0175">Coiled coil</keyword>
<keyword evidence="2" id="KW-0812">Transmembrane</keyword>
<reference evidence="3 4" key="1">
    <citation type="submission" date="2023-03" db="EMBL/GenBank/DDBJ databases">
        <title>Novosphingobium cyanobacteriorum sp. nov., isolated from a eutrophic reservoir during the Microcystis bloom period.</title>
        <authorList>
            <person name="Kang M."/>
            <person name="Le V."/>
            <person name="Ko S.-R."/>
            <person name="Lee S.-A."/>
            <person name="Ahn C.-Y."/>
        </authorList>
    </citation>
    <scope>NUCLEOTIDE SEQUENCE [LARGE SCALE GENOMIC DNA]</scope>
    <source>
        <strain evidence="3 4">HBC54</strain>
    </source>
</reference>
<dbReference type="Proteomes" id="UP001222770">
    <property type="component" value="Unassembled WGS sequence"/>
</dbReference>
<protein>
    <recommendedName>
        <fullName evidence="5">GAF domain-containing protein</fullName>
    </recommendedName>
</protein>
<evidence type="ECO:0000313" key="3">
    <source>
        <dbReference type="EMBL" id="MDF8335533.1"/>
    </source>
</evidence>
<evidence type="ECO:0000256" key="2">
    <source>
        <dbReference type="SAM" id="Phobius"/>
    </source>
</evidence>
<dbReference type="RefSeq" id="WP_277280496.1">
    <property type="nucleotide sequence ID" value="NZ_JAROCY010000030.1"/>
</dbReference>
<feature type="transmembrane region" description="Helical" evidence="2">
    <location>
        <begin position="12"/>
        <end position="35"/>
    </location>
</feature>
<keyword evidence="2" id="KW-0472">Membrane</keyword>
<proteinExistence type="predicted"/>
<feature type="transmembrane region" description="Helical" evidence="2">
    <location>
        <begin position="47"/>
        <end position="76"/>
    </location>
</feature>
<name>A0ABT6CNP1_9SPHN</name>
<organism evidence="3 4">
    <name type="scientific">Novosphingobium cyanobacteriorum</name>
    <dbReference type="NCBI Taxonomy" id="3024215"/>
    <lineage>
        <taxon>Bacteria</taxon>
        <taxon>Pseudomonadati</taxon>
        <taxon>Pseudomonadota</taxon>
        <taxon>Alphaproteobacteria</taxon>
        <taxon>Sphingomonadales</taxon>
        <taxon>Sphingomonadaceae</taxon>
        <taxon>Novosphingobium</taxon>
    </lineage>
</organism>
<keyword evidence="4" id="KW-1185">Reference proteome</keyword>
<evidence type="ECO:0000256" key="1">
    <source>
        <dbReference type="SAM" id="Coils"/>
    </source>
</evidence>